<dbReference type="EMBL" id="ML996573">
    <property type="protein sequence ID" value="KAF2757387.1"/>
    <property type="molecule type" value="Genomic_DNA"/>
</dbReference>
<evidence type="ECO:0000313" key="2">
    <source>
        <dbReference type="Proteomes" id="UP000799437"/>
    </source>
</evidence>
<keyword evidence="2" id="KW-1185">Reference proteome</keyword>
<evidence type="ECO:0008006" key="3">
    <source>
        <dbReference type="Google" id="ProtNLM"/>
    </source>
</evidence>
<proteinExistence type="predicted"/>
<organism evidence="1 2">
    <name type="scientific">Pseudovirgaria hyperparasitica</name>
    <dbReference type="NCBI Taxonomy" id="470096"/>
    <lineage>
        <taxon>Eukaryota</taxon>
        <taxon>Fungi</taxon>
        <taxon>Dikarya</taxon>
        <taxon>Ascomycota</taxon>
        <taxon>Pezizomycotina</taxon>
        <taxon>Dothideomycetes</taxon>
        <taxon>Dothideomycetes incertae sedis</taxon>
        <taxon>Acrospermales</taxon>
        <taxon>Acrospermaceae</taxon>
        <taxon>Pseudovirgaria</taxon>
    </lineage>
</organism>
<dbReference type="Proteomes" id="UP000799437">
    <property type="component" value="Unassembled WGS sequence"/>
</dbReference>
<sequence length="382" mass="42485">MPYPDDYPIPPGVHAIPHHLLDLRPDSEIDAAILNPPPVTSPKNIWFYWNTGYATMHPYAQRTVRAWHRRLSKHGWTIRVLDRSVPSSPSHISAFVPLTPSNFPTAFLNGTLTGPYAQQHYSDLVRWPLLLAHGGVYADVGLMLIGDLDRLWSSTIADPSSPFTTLSFNAGPSGLTNYFLAALPLNPFFARCHTLFLRLWAENGGRDSTLGMRDSPLLAGLPPWDGAFSPDVKARLEDYIAQGRVMQHVMQSVDAGDDAWDGPAYVRTHVYAPDYTEHSQLINEFTSWSGPRAYALLSLRLPGADEEEDEDHAHARTIVESCLSRSFAFKLAHGLIVSVLGETLGSLWRDNEGSDVGEGTYAAWLRHGMVFWTQDGIPTRMV</sequence>
<dbReference type="Pfam" id="PF05704">
    <property type="entry name" value="Caps_synth"/>
    <property type="match status" value="1"/>
</dbReference>
<dbReference type="Gene3D" id="3.90.550.20">
    <property type="match status" value="1"/>
</dbReference>
<dbReference type="RefSeq" id="XP_033599838.1">
    <property type="nucleotide sequence ID" value="XM_033744082.1"/>
</dbReference>
<dbReference type="InterPro" id="IPR029044">
    <property type="entry name" value="Nucleotide-diphossugar_trans"/>
</dbReference>
<dbReference type="GO" id="GO:0016757">
    <property type="term" value="F:glycosyltransferase activity"/>
    <property type="evidence" value="ECO:0007669"/>
    <property type="project" value="InterPro"/>
</dbReference>
<gene>
    <name evidence="1" type="ORF">EJ05DRAFT_476654</name>
</gene>
<evidence type="ECO:0000313" key="1">
    <source>
        <dbReference type="EMBL" id="KAF2757387.1"/>
    </source>
</evidence>
<accession>A0A6A6W741</accession>
<dbReference type="SUPFAM" id="SSF53448">
    <property type="entry name" value="Nucleotide-diphospho-sugar transferases"/>
    <property type="match status" value="1"/>
</dbReference>
<protein>
    <recommendedName>
        <fullName evidence="3">Capsule polysaccharide biosynthesis protein</fullName>
    </recommendedName>
</protein>
<dbReference type="InterPro" id="IPR008441">
    <property type="entry name" value="AfumC-like_glycosyl_Trfase"/>
</dbReference>
<name>A0A6A6W741_9PEZI</name>
<dbReference type="OrthoDB" id="409543at2759"/>
<dbReference type="GeneID" id="54485136"/>
<reference evidence="1" key="1">
    <citation type="journal article" date="2020" name="Stud. Mycol.">
        <title>101 Dothideomycetes genomes: a test case for predicting lifestyles and emergence of pathogens.</title>
        <authorList>
            <person name="Haridas S."/>
            <person name="Albert R."/>
            <person name="Binder M."/>
            <person name="Bloem J."/>
            <person name="Labutti K."/>
            <person name="Salamov A."/>
            <person name="Andreopoulos B."/>
            <person name="Baker S."/>
            <person name="Barry K."/>
            <person name="Bills G."/>
            <person name="Bluhm B."/>
            <person name="Cannon C."/>
            <person name="Castanera R."/>
            <person name="Culley D."/>
            <person name="Daum C."/>
            <person name="Ezra D."/>
            <person name="Gonzalez J."/>
            <person name="Henrissat B."/>
            <person name="Kuo A."/>
            <person name="Liang C."/>
            <person name="Lipzen A."/>
            <person name="Lutzoni F."/>
            <person name="Magnuson J."/>
            <person name="Mondo S."/>
            <person name="Nolan M."/>
            <person name="Ohm R."/>
            <person name="Pangilinan J."/>
            <person name="Park H.-J."/>
            <person name="Ramirez L."/>
            <person name="Alfaro M."/>
            <person name="Sun H."/>
            <person name="Tritt A."/>
            <person name="Yoshinaga Y."/>
            <person name="Zwiers L.-H."/>
            <person name="Turgeon B."/>
            <person name="Goodwin S."/>
            <person name="Spatafora J."/>
            <person name="Crous P."/>
            <person name="Grigoriev I."/>
        </authorList>
    </citation>
    <scope>NUCLEOTIDE SEQUENCE</scope>
    <source>
        <strain evidence="1">CBS 121739</strain>
    </source>
</reference>
<dbReference type="AlphaFoldDB" id="A0A6A6W741"/>